<reference evidence="1" key="1">
    <citation type="submission" date="2020-05" db="EMBL/GenBank/DDBJ databases">
        <authorList>
            <person name="Chiriac C."/>
            <person name="Salcher M."/>
            <person name="Ghai R."/>
            <person name="Kavagutti S V."/>
        </authorList>
    </citation>
    <scope>NUCLEOTIDE SEQUENCE</scope>
</reference>
<protein>
    <submittedName>
        <fullName evidence="1">Uncharacterized protein</fullName>
    </submittedName>
</protein>
<proteinExistence type="predicted"/>
<evidence type="ECO:0000313" key="1">
    <source>
        <dbReference type="EMBL" id="CAB5223940.1"/>
    </source>
</evidence>
<dbReference type="EMBL" id="LR798323">
    <property type="protein sequence ID" value="CAB5223940.1"/>
    <property type="molecule type" value="Genomic_DNA"/>
</dbReference>
<name>A0A6J7X4H9_9CAUD</name>
<gene>
    <name evidence="1" type="ORF">UFOVP390_21</name>
</gene>
<organism evidence="1">
    <name type="scientific">uncultured Caudovirales phage</name>
    <dbReference type="NCBI Taxonomy" id="2100421"/>
    <lineage>
        <taxon>Viruses</taxon>
        <taxon>Duplodnaviria</taxon>
        <taxon>Heunggongvirae</taxon>
        <taxon>Uroviricota</taxon>
        <taxon>Caudoviricetes</taxon>
        <taxon>Peduoviridae</taxon>
        <taxon>Maltschvirus</taxon>
        <taxon>Maltschvirus maltsch</taxon>
    </lineage>
</organism>
<accession>A0A6J7X4H9</accession>
<sequence>MWLNEAVFQRAAAAMSKNESIRTEQIEAWEEWMDNGETQTVSLIQQGMDDLKRYVGGELYQAGDLIQMMDPDDACSPQLMLLIDFDNSRCGWNTLLDGEMIFIPLQLFIKEDHWKLE</sequence>